<dbReference type="InterPro" id="IPR004995">
    <property type="entry name" value="Spore_Ger"/>
</dbReference>
<feature type="region of interest" description="Disordered" evidence="3">
    <location>
        <begin position="1"/>
        <end position="24"/>
    </location>
</feature>
<dbReference type="InterPro" id="IPR050768">
    <property type="entry name" value="UPF0353/GerABKA_families"/>
</dbReference>
<evidence type="ECO:0000256" key="1">
    <source>
        <dbReference type="ARBA" id="ARBA00005278"/>
    </source>
</evidence>
<keyword evidence="6" id="KW-1185">Reference proteome</keyword>
<organism evidence="5 6">
    <name type="scientific">Clostridium muellerianum</name>
    <dbReference type="NCBI Taxonomy" id="2716538"/>
    <lineage>
        <taxon>Bacteria</taxon>
        <taxon>Bacillati</taxon>
        <taxon>Bacillota</taxon>
        <taxon>Clostridia</taxon>
        <taxon>Eubacteriales</taxon>
        <taxon>Clostridiaceae</taxon>
        <taxon>Clostridium</taxon>
    </lineage>
</organism>
<feature type="transmembrane region" description="Helical" evidence="4">
    <location>
        <begin position="409"/>
        <end position="428"/>
    </location>
</feature>
<comment type="caution">
    <text evidence="5">The sequence shown here is derived from an EMBL/GenBank/DDBJ whole genome shotgun (WGS) entry which is preliminary data.</text>
</comment>
<feature type="compositionally biased region" description="Basic and acidic residues" evidence="3">
    <location>
        <begin position="11"/>
        <end position="24"/>
    </location>
</feature>
<comment type="similarity">
    <text evidence="1">Belongs to the GerABKA family.</text>
</comment>
<accession>A0A7Y0EE38</accession>
<evidence type="ECO:0000313" key="5">
    <source>
        <dbReference type="EMBL" id="NMM61732.1"/>
    </source>
</evidence>
<dbReference type="Pfam" id="PF03323">
    <property type="entry name" value="GerA"/>
    <property type="match status" value="1"/>
</dbReference>
<feature type="transmembrane region" description="Helical" evidence="4">
    <location>
        <begin position="317"/>
        <end position="339"/>
    </location>
</feature>
<keyword evidence="2 4" id="KW-0472">Membrane</keyword>
<dbReference type="RefSeq" id="WP_169296340.1">
    <property type="nucleotide sequence ID" value="NZ_JABBNI010000007.1"/>
</dbReference>
<reference evidence="5 6" key="1">
    <citation type="submission" date="2020-06" db="EMBL/GenBank/DDBJ databases">
        <title>Complete Genome Sequence of Clostridium muelleri sp. nov. P21T, an Acid-Alcohol Producing Acetogen Isolated from Old Hay.</title>
        <authorList>
            <person name="Duncan K.E."/>
            <person name="Tanner R.S."/>
        </authorList>
    </citation>
    <scope>NUCLEOTIDE SEQUENCE [LARGE SCALE GENOMIC DNA]</scope>
    <source>
        <strain evidence="5 6">P21</strain>
    </source>
</reference>
<evidence type="ECO:0000256" key="2">
    <source>
        <dbReference type="ARBA" id="ARBA00023136"/>
    </source>
</evidence>
<feature type="transmembrane region" description="Helical" evidence="4">
    <location>
        <begin position="359"/>
        <end position="377"/>
    </location>
</feature>
<dbReference type="Proteomes" id="UP000537131">
    <property type="component" value="Unassembled WGS sequence"/>
</dbReference>
<dbReference type="PANTHER" id="PTHR22550:SF5">
    <property type="entry name" value="LEUCINE ZIPPER PROTEIN 4"/>
    <property type="match status" value="1"/>
</dbReference>
<gene>
    <name evidence="5" type="ORF">HBE96_03305</name>
</gene>
<protein>
    <submittedName>
        <fullName evidence="5">Spore germination protein</fullName>
    </submittedName>
</protein>
<sequence>MDYGNTFNHNSYDKSKNETTSLKQEKQKISKSIDDIKSDLQYIFSDCSDFVYREIELKESQIKIIMAYINGLIDNNIVNTDILRPLTVELKLSSLSSELSKNNIINMLKKHLLSISEIQETKDFRGSVQYILSGYVVLYIDGLETALVAAAQAWASRSVGPPETEVVVRGPREGFVETLRVNTSLLRRKIKNPNLKFENIVLGEQTNTSVSICYIKGIADERIVDIVRKRLNNIKIDAILESGYIEELIEDHPLSLFPTVGNTEKPDIAAAKILEGRVAIICDGTPFVLTVPFLFIEPLQSSEDYYSRPYLASIIRILRLLALLISTTLPAFYVALVAFHPNVIPFKLLLTMAASKEGIPFSPIIESLIMIVSFEILREAGIRMPRPVGQAVSIVGALVLGDAAVKSGLVSNPMVIVTALTAITSFIVPPLGGTVPILRVFLLIAANILGYMGIILAWIVIIIHLTSLRSFGVPYLSPLAPMNFSDLKDTVVRVPIWAMFIRPRSLIRYGNNKKRMKIDIRKKVN</sequence>
<evidence type="ECO:0000313" key="6">
    <source>
        <dbReference type="Proteomes" id="UP000537131"/>
    </source>
</evidence>
<keyword evidence="4" id="KW-1133">Transmembrane helix</keyword>
<name>A0A7Y0EE38_9CLOT</name>
<feature type="compositionally biased region" description="Polar residues" evidence="3">
    <location>
        <begin position="1"/>
        <end position="10"/>
    </location>
</feature>
<dbReference type="AlphaFoldDB" id="A0A7Y0EE38"/>
<dbReference type="GO" id="GO:0016020">
    <property type="term" value="C:membrane"/>
    <property type="evidence" value="ECO:0007669"/>
    <property type="project" value="InterPro"/>
</dbReference>
<dbReference type="EMBL" id="JABBNI010000007">
    <property type="protein sequence ID" value="NMM61732.1"/>
    <property type="molecule type" value="Genomic_DNA"/>
</dbReference>
<dbReference type="GO" id="GO:0009847">
    <property type="term" value="P:spore germination"/>
    <property type="evidence" value="ECO:0007669"/>
    <property type="project" value="InterPro"/>
</dbReference>
<evidence type="ECO:0000256" key="4">
    <source>
        <dbReference type="SAM" id="Phobius"/>
    </source>
</evidence>
<proteinExistence type="inferred from homology"/>
<evidence type="ECO:0000256" key="3">
    <source>
        <dbReference type="SAM" id="MobiDB-lite"/>
    </source>
</evidence>
<feature type="transmembrane region" description="Helical" evidence="4">
    <location>
        <begin position="440"/>
        <end position="463"/>
    </location>
</feature>
<dbReference type="PANTHER" id="PTHR22550">
    <property type="entry name" value="SPORE GERMINATION PROTEIN"/>
    <property type="match status" value="1"/>
</dbReference>
<dbReference type="PIRSF" id="PIRSF005690">
    <property type="entry name" value="GerBA"/>
    <property type="match status" value="1"/>
</dbReference>
<keyword evidence="4" id="KW-0812">Transmembrane</keyword>